<dbReference type="AlphaFoldDB" id="A0A3M7S6U2"/>
<sequence length="73" mass="8161">MIAELFGDNDIKVNLQQESPNNSSNFPVACLKRLSIKPNIACVNMEYSPMITSAYIVPAVPLMIKFSCFCLFE</sequence>
<organism evidence="1 2">
    <name type="scientific">Brachionus plicatilis</name>
    <name type="common">Marine rotifer</name>
    <name type="synonym">Brachionus muelleri</name>
    <dbReference type="NCBI Taxonomy" id="10195"/>
    <lineage>
        <taxon>Eukaryota</taxon>
        <taxon>Metazoa</taxon>
        <taxon>Spiralia</taxon>
        <taxon>Gnathifera</taxon>
        <taxon>Rotifera</taxon>
        <taxon>Eurotatoria</taxon>
        <taxon>Monogononta</taxon>
        <taxon>Pseudotrocha</taxon>
        <taxon>Ploima</taxon>
        <taxon>Brachionidae</taxon>
        <taxon>Brachionus</taxon>
    </lineage>
</organism>
<evidence type="ECO:0000313" key="2">
    <source>
        <dbReference type="Proteomes" id="UP000276133"/>
    </source>
</evidence>
<reference evidence="1 2" key="1">
    <citation type="journal article" date="2018" name="Sci. Rep.">
        <title>Genomic signatures of local adaptation to the degree of environmental predictability in rotifers.</title>
        <authorList>
            <person name="Franch-Gras L."/>
            <person name="Hahn C."/>
            <person name="Garcia-Roger E.M."/>
            <person name="Carmona M.J."/>
            <person name="Serra M."/>
            <person name="Gomez A."/>
        </authorList>
    </citation>
    <scope>NUCLEOTIDE SEQUENCE [LARGE SCALE GENOMIC DNA]</scope>
    <source>
        <strain evidence="1">HYR1</strain>
    </source>
</reference>
<dbReference type="Proteomes" id="UP000276133">
    <property type="component" value="Unassembled WGS sequence"/>
</dbReference>
<accession>A0A3M7S6U2</accession>
<dbReference type="EMBL" id="REGN01001929">
    <property type="protein sequence ID" value="RNA31553.1"/>
    <property type="molecule type" value="Genomic_DNA"/>
</dbReference>
<gene>
    <name evidence="1" type="ORF">BpHYR1_018923</name>
</gene>
<proteinExistence type="predicted"/>
<name>A0A3M7S6U2_BRAPC</name>
<keyword evidence="2" id="KW-1185">Reference proteome</keyword>
<comment type="caution">
    <text evidence="1">The sequence shown here is derived from an EMBL/GenBank/DDBJ whole genome shotgun (WGS) entry which is preliminary data.</text>
</comment>
<evidence type="ECO:0000313" key="1">
    <source>
        <dbReference type="EMBL" id="RNA31553.1"/>
    </source>
</evidence>
<protein>
    <submittedName>
        <fullName evidence="1">Uncharacterized protein</fullName>
    </submittedName>
</protein>